<keyword evidence="1" id="KW-0863">Zinc-finger</keyword>
<comment type="caution">
    <text evidence="3">The sequence shown here is derived from an EMBL/GenBank/DDBJ whole genome shotgun (WGS) entry which is preliminary data.</text>
</comment>
<gene>
    <name evidence="3" type="ORF">TSAR_011810</name>
</gene>
<dbReference type="AlphaFoldDB" id="A0A232F5F7"/>
<feature type="domain" description="C2H2-type" evidence="2">
    <location>
        <begin position="69"/>
        <end position="98"/>
    </location>
</feature>
<dbReference type="Gene3D" id="3.30.160.60">
    <property type="entry name" value="Classic Zinc Finger"/>
    <property type="match status" value="1"/>
</dbReference>
<dbReference type="Proteomes" id="UP000215335">
    <property type="component" value="Unassembled WGS sequence"/>
</dbReference>
<accession>A0A232F5F7</accession>
<dbReference type="EMBL" id="NNAY01000919">
    <property type="protein sequence ID" value="OXU25905.1"/>
    <property type="molecule type" value="Genomic_DNA"/>
</dbReference>
<sequence>MHSYLNNVNWPYQLRKSQRVMKSDDKKPLTDAKAKKKIMKRNRLQKVGQSEKKPLKAAINENKEEIRKFACPNYGCSRLYLKKESLGRHLKFECGIEPRFKCGHCDYATRYPREANNHSAKIHKSLKPLIHDRGEPDIPNNFWEPEVVLS</sequence>
<dbReference type="GO" id="GO:0008270">
    <property type="term" value="F:zinc ion binding"/>
    <property type="evidence" value="ECO:0007669"/>
    <property type="project" value="UniProtKB-KW"/>
</dbReference>
<dbReference type="PROSITE" id="PS50157">
    <property type="entry name" value="ZINC_FINGER_C2H2_2"/>
    <property type="match status" value="2"/>
</dbReference>
<keyword evidence="1" id="KW-0479">Metal-binding</keyword>
<dbReference type="InterPro" id="IPR013087">
    <property type="entry name" value="Znf_C2H2_type"/>
</dbReference>
<evidence type="ECO:0000256" key="1">
    <source>
        <dbReference type="PROSITE-ProRule" id="PRU00042"/>
    </source>
</evidence>
<keyword evidence="1" id="KW-0862">Zinc</keyword>
<proteinExistence type="predicted"/>
<protein>
    <recommendedName>
        <fullName evidence="2">C2H2-type domain-containing protein</fullName>
    </recommendedName>
</protein>
<reference evidence="3 4" key="1">
    <citation type="journal article" date="2017" name="Curr. Biol.">
        <title>The Evolution of Venom by Co-option of Single-Copy Genes.</title>
        <authorList>
            <person name="Martinson E.O."/>
            <person name="Mrinalini"/>
            <person name="Kelkar Y.D."/>
            <person name="Chang C.H."/>
            <person name="Werren J.H."/>
        </authorList>
    </citation>
    <scope>NUCLEOTIDE SEQUENCE [LARGE SCALE GENOMIC DNA]</scope>
    <source>
        <strain evidence="3 4">Alberta</strain>
        <tissue evidence="3">Whole body</tissue>
    </source>
</reference>
<name>A0A232F5F7_9HYME</name>
<evidence type="ECO:0000313" key="3">
    <source>
        <dbReference type="EMBL" id="OXU25905.1"/>
    </source>
</evidence>
<keyword evidence="4" id="KW-1185">Reference proteome</keyword>
<feature type="domain" description="C2H2-type" evidence="2">
    <location>
        <begin position="100"/>
        <end position="128"/>
    </location>
</feature>
<evidence type="ECO:0000259" key="2">
    <source>
        <dbReference type="PROSITE" id="PS50157"/>
    </source>
</evidence>
<organism evidence="3 4">
    <name type="scientific">Trichomalopsis sarcophagae</name>
    <dbReference type="NCBI Taxonomy" id="543379"/>
    <lineage>
        <taxon>Eukaryota</taxon>
        <taxon>Metazoa</taxon>
        <taxon>Ecdysozoa</taxon>
        <taxon>Arthropoda</taxon>
        <taxon>Hexapoda</taxon>
        <taxon>Insecta</taxon>
        <taxon>Pterygota</taxon>
        <taxon>Neoptera</taxon>
        <taxon>Endopterygota</taxon>
        <taxon>Hymenoptera</taxon>
        <taxon>Apocrita</taxon>
        <taxon>Proctotrupomorpha</taxon>
        <taxon>Chalcidoidea</taxon>
        <taxon>Pteromalidae</taxon>
        <taxon>Pteromalinae</taxon>
        <taxon>Trichomalopsis</taxon>
    </lineage>
</organism>
<evidence type="ECO:0000313" key="4">
    <source>
        <dbReference type="Proteomes" id="UP000215335"/>
    </source>
</evidence>